<evidence type="ECO:0000259" key="2">
    <source>
        <dbReference type="Pfam" id="PF13699"/>
    </source>
</evidence>
<dbReference type="EMBL" id="FXTN01000002">
    <property type="protein sequence ID" value="SMO44776.1"/>
    <property type="molecule type" value="Genomic_DNA"/>
</dbReference>
<accession>A0A521BCF2</accession>
<dbReference type="AlphaFoldDB" id="A0A521BCF2"/>
<feature type="domain" description="eCIS core" evidence="2">
    <location>
        <begin position="49"/>
        <end position="114"/>
    </location>
</feature>
<dbReference type="InterPro" id="IPR025295">
    <property type="entry name" value="eCIS_core_dom"/>
</dbReference>
<evidence type="ECO:0000256" key="1">
    <source>
        <dbReference type="SAM" id="MobiDB-lite"/>
    </source>
</evidence>
<proteinExistence type="predicted"/>
<protein>
    <recommendedName>
        <fullName evidence="2">eCIS core domain-containing protein</fullName>
    </recommendedName>
</protein>
<feature type="region of interest" description="Disordered" evidence="1">
    <location>
        <begin position="1"/>
        <end position="24"/>
    </location>
</feature>
<keyword evidence="4" id="KW-1185">Reference proteome</keyword>
<feature type="region of interest" description="Disordered" evidence="1">
    <location>
        <begin position="604"/>
        <end position="704"/>
    </location>
</feature>
<organism evidence="3 4">
    <name type="scientific">Pedobacter westerhofensis</name>
    <dbReference type="NCBI Taxonomy" id="425512"/>
    <lineage>
        <taxon>Bacteria</taxon>
        <taxon>Pseudomonadati</taxon>
        <taxon>Bacteroidota</taxon>
        <taxon>Sphingobacteriia</taxon>
        <taxon>Sphingobacteriales</taxon>
        <taxon>Sphingobacteriaceae</taxon>
        <taxon>Pedobacter</taxon>
    </lineage>
</organism>
<dbReference type="Proteomes" id="UP000320300">
    <property type="component" value="Unassembled WGS sequence"/>
</dbReference>
<evidence type="ECO:0000313" key="3">
    <source>
        <dbReference type="EMBL" id="SMO44776.1"/>
    </source>
</evidence>
<dbReference type="OrthoDB" id="292792at2"/>
<name>A0A521BCF2_9SPHI</name>
<dbReference type="RefSeq" id="WP_142526880.1">
    <property type="nucleotide sequence ID" value="NZ_FXTN01000002.1"/>
</dbReference>
<sequence>MFETNFSKSGSASPSGVHNNKNNGGISMPAVSLLQNQAIEKKHINTTGLPNNLKDGIEQLSGLSMDDIKVHYNSDKPAQFQALAYAHGNNIHLGPGQERHLPHEAWHVVQQKQGRAGATHQMKGNTPVNTDQHLEHEADQMGMKAFQFTAPASGSPDMPQQSPNSPNISYQFYQKIETGDQESLFHKDLYNPDKKLGRRSPSINWVLQAEIITELLKDVRENLNENRNTVQGEQEKILDSQIAQLERWDKKIDRLIVKGNHAVETFNNDGGSVSSGNILSALRSKSINFLAEIQEVHYQSESRIDAIGRAHDVEDINIVDVNLAKHPVNNEFIEGITIAGSMLTNKKIVQKDSLSLKPTSTSLYILGKEISPEIEDKLKQGLLAQVDDNTDPTGSPGPQDFTRPFTAQARGLGQRVAMKNTNARGYAWLTDDPYWNKVDWEWLHIRGAGLGGTTGPENLVLGNKDSNTHMMPFEENLRILSTKLKDNKGDLLRVKWSIEQKKAPNRYKFETIGIEWSYLRKDKALTSGSAKFKPLEGKAVITKTEVSFLQKALETEREKSGFPSIAKKVKTVAHTSPGPQSTFASNYLTPQVTPVKKLIVNSAAETDSDYSSDADQRDLSEEETPQFTPVKKLIVNSPAETDSDYSSDADQRDLSEEETPQFTPVKKLIVNSPAETDSDYSSDADQRDLSEEEPPQVTPVKGIISNSPAADSVEYFSDDDDEANERETLKNITPRATPVKERNLNSPVMEVIPPKATRAKEKIKQPSFDLQSSDEEEHIEPAGKEDIFPTQPEYKFTEAENYDIIKKTFRTHGYDGGSTLKLYKYQYLSILIYLEFITSAQFKATVRNKKYNKHSTENGSEEMYERWTNGELTM</sequence>
<evidence type="ECO:0000313" key="4">
    <source>
        <dbReference type="Proteomes" id="UP000320300"/>
    </source>
</evidence>
<reference evidence="3 4" key="1">
    <citation type="submission" date="2017-05" db="EMBL/GenBank/DDBJ databases">
        <authorList>
            <person name="Varghese N."/>
            <person name="Submissions S."/>
        </authorList>
    </citation>
    <scope>NUCLEOTIDE SEQUENCE [LARGE SCALE GENOMIC DNA]</scope>
    <source>
        <strain evidence="3 4">DSM 19036</strain>
    </source>
</reference>
<gene>
    <name evidence="3" type="ORF">SAMN06265348_102196</name>
</gene>
<dbReference type="Pfam" id="PF13699">
    <property type="entry name" value="eCIS_core"/>
    <property type="match status" value="1"/>
</dbReference>